<dbReference type="RefSeq" id="WP_280949804.1">
    <property type="nucleotide sequence ID" value="NZ_FMAG01000008.1"/>
</dbReference>
<reference evidence="2" key="1">
    <citation type="submission" date="2016-08" db="EMBL/GenBank/DDBJ databases">
        <authorList>
            <person name="Varghese N."/>
            <person name="Submissions Spin"/>
        </authorList>
    </citation>
    <scope>NUCLEOTIDE SEQUENCE [LARGE SCALE GENOMIC DNA]</scope>
    <source>
        <strain evidence="2">HAMBI 2975</strain>
    </source>
</reference>
<protein>
    <submittedName>
        <fullName evidence="1">Uncharacterized protein</fullName>
    </submittedName>
</protein>
<dbReference type="Proteomes" id="UP000199101">
    <property type="component" value="Unassembled WGS sequence"/>
</dbReference>
<evidence type="ECO:0000313" key="1">
    <source>
        <dbReference type="EMBL" id="SCB44397.1"/>
    </source>
</evidence>
<proteinExistence type="predicted"/>
<sequence>MALRFASADDGTPQFEDGITDEIDCWVIGYRDEFGWIYILGT</sequence>
<organism evidence="1 2">
    <name type="scientific">Rhizobium multihospitium</name>
    <dbReference type="NCBI Taxonomy" id="410764"/>
    <lineage>
        <taxon>Bacteria</taxon>
        <taxon>Pseudomonadati</taxon>
        <taxon>Pseudomonadota</taxon>
        <taxon>Alphaproteobacteria</taxon>
        <taxon>Hyphomicrobiales</taxon>
        <taxon>Rhizobiaceae</taxon>
        <taxon>Rhizobium/Agrobacterium group</taxon>
        <taxon>Rhizobium</taxon>
    </lineage>
</organism>
<dbReference type="EMBL" id="FMAG01000008">
    <property type="protein sequence ID" value="SCB44397.1"/>
    <property type="molecule type" value="Genomic_DNA"/>
</dbReference>
<accession>A0A1C3WWK1</accession>
<dbReference type="AlphaFoldDB" id="A0A1C3WWK1"/>
<name>A0A1C3WWK1_9HYPH</name>
<evidence type="ECO:0000313" key="2">
    <source>
        <dbReference type="Proteomes" id="UP000199101"/>
    </source>
</evidence>
<keyword evidence="2" id="KW-1185">Reference proteome</keyword>
<gene>
    <name evidence="1" type="ORF">GA0061103_6478</name>
</gene>